<reference evidence="2" key="1">
    <citation type="submission" date="2023-06" db="EMBL/GenBank/DDBJ databases">
        <authorList>
            <person name="Kurt Z."/>
        </authorList>
    </citation>
    <scope>NUCLEOTIDE SEQUENCE</scope>
</reference>
<comment type="caution">
    <text evidence="2">The sequence shown here is derived from an EMBL/GenBank/DDBJ whole genome shotgun (WGS) entry which is preliminary data.</text>
</comment>
<evidence type="ECO:0000313" key="4">
    <source>
        <dbReference type="Proteomes" id="UP001642409"/>
    </source>
</evidence>
<sequence length="435" mass="49225">MQILITLVFSAPKTCEFGFPRALTHNDSVQSSTANKIGAEKYLLCGISTSLWAVYDIHIPDITIPINLGATQMDFTLSEMKIANLDVPDLKMNLNANEQADIFLPNVNIQLNFAWKFQQQQYPYVNDHGTGRLNINNAVMSATCKSALDVDCPGHMTIQIIKTTMEYDQLRIKLEGGQSWIFQSLLDVILDSLQNQITDFMSNTLMGGFVGLMNGAFEDGRRQSMLMNNQNIIKDERYVDRVQVGNGYISLMFSGYTYLGSNLKDEYIKSGTSPITMNKFNAEMQMAVKDEAFNNVYYIFHKYYDSYSGKDFKTINQPKLRFTNTGALVTMIVEANGTQVEIELIAKPKLFDDLSKVVGRISFEYQAYSIDTAEGLNAEALLNQVVQHMNEVAEQTGFQYNYALMVDIRDFQPIFDANERVMRLVGDLPQECLPY</sequence>
<dbReference type="EMBL" id="CATOUU010000241">
    <property type="protein sequence ID" value="CAI9921989.1"/>
    <property type="molecule type" value="Genomic_DNA"/>
</dbReference>
<dbReference type="EMBL" id="CAXDID020000303">
    <property type="protein sequence ID" value="CAL6073832.1"/>
    <property type="molecule type" value="Genomic_DNA"/>
</dbReference>
<dbReference type="InterPro" id="IPR045897">
    <property type="entry name" value="BPI/LBP_pln"/>
</dbReference>
<protein>
    <recommendedName>
        <fullName evidence="1">Lipid-binding serum glycoprotein N-terminal domain-containing protein</fullName>
    </recommendedName>
</protein>
<organism evidence="2">
    <name type="scientific">Hexamita inflata</name>
    <dbReference type="NCBI Taxonomy" id="28002"/>
    <lineage>
        <taxon>Eukaryota</taxon>
        <taxon>Metamonada</taxon>
        <taxon>Diplomonadida</taxon>
        <taxon>Hexamitidae</taxon>
        <taxon>Hexamitinae</taxon>
        <taxon>Hexamita</taxon>
    </lineage>
</organism>
<evidence type="ECO:0000259" key="1">
    <source>
        <dbReference type="Pfam" id="PF01273"/>
    </source>
</evidence>
<reference evidence="3 4" key="2">
    <citation type="submission" date="2024-07" db="EMBL/GenBank/DDBJ databases">
        <authorList>
            <person name="Akdeniz Z."/>
        </authorList>
    </citation>
    <scope>NUCLEOTIDE SEQUENCE [LARGE SCALE GENOMIC DNA]</scope>
</reference>
<dbReference type="Proteomes" id="UP001642409">
    <property type="component" value="Unassembled WGS sequence"/>
</dbReference>
<name>A0AA86NMI0_9EUKA</name>
<dbReference type="PANTHER" id="PTHR46801:SF2">
    <property type="entry name" value="LIPOPOLYSACCHARIDE-BINDING PROTEIN"/>
    <property type="match status" value="1"/>
</dbReference>
<dbReference type="GO" id="GO:0008289">
    <property type="term" value="F:lipid binding"/>
    <property type="evidence" value="ECO:0007669"/>
    <property type="project" value="InterPro"/>
</dbReference>
<dbReference type="Pfam" id="PF01273">
    <property type="entry name" value="LBP_BPI_CETP"/>
    <property type="match status" value="1"/>
</dbReference>
<evidence type="ECO:0000313" key="2">
    <source>
        <dbReference type="EMBL" id="CAI9921989.1"/>
    </source>
</evidence>
<dbReference type="SUPFAM" id="SSF55394">
    <property type="entry name" value="Bactericidal permeability-increasing protein, BPI"/>
    <property type="match status" value="1"/>
</dbReference>
<dbReference type="AlphaFoldDB" id="A0AA86NMI0"/>
<evidence type="ECO:0000313" key="3">
    <source>
        <dbReference type="EMBL" id="CAL6073832.1"/>
    </source>
</evidence>
<dbReference type="Gene3D" id="3.15.10.10">
    <property type="entry name" value="Bactericidal permeability-increasing protein, domain 1"/>
    <property type="match status" value="1"/>
</dbReference>
<feature type="domain" description="Lipid-binding serum glycoprotein N-terminal" evidence="1">
    <location>
        <begin position="52"/>
        <end position="205"/>
    </location>
</feature>
<dbReference type="PANTHER" id="PTHR46801">
    <property type="entry name" value="OS06G0309200 PROTEIN"/>
    <property type="match status" value="1"/>
</dbReference>
<gene>
    <name evidence="3" type="ORF">HINF_LOCUS56291</name>
    <name evidence="2" type="ORF">HINF_LOCUS9634</name>
</gene>
<accession>A0AA86NMI0</accession>
<dbReference type="InterPro" id="IPR017942">
    <property type="entry name" value="Lipid-bd_serum_glycop_N"/>
</dbReference>
<proteinExistence type="predicted"/>
<dbReference type="InterPro" id="IPR017943">
    <property type="entry name" value="Bactericidal_perm-incr_a/b_dom"/>
</dbReference>
<keyword evidence="4" id="KW-1185">Reference proteome</keyword>